<dbReference type="Gene3D" id="1.10.287.1060">
    <property type="entry name" value="ESAT-6-like"/>
    <property type="match status" value="1"/>
</dbReference>
<name>A0ABX8QRA7_9ACTN</name>
<dbReference type="RefSeq" id="WP_231334302.1">
    <property type="nucleotide sequence ID" value="NZ_CP059572.1"/>
</dbReference>
<evidence type="ECO:0000313" key="2">
    <source>
        <dbReference type="Proteomes" id="UP001049518"/>
    </source>
</evidence>
<protein>
    <recommendedName>
        <fullName evidence="3">WXG100 family type VII secretion target</fullName>
    </recommendedName>
</protein>
<dbReference type="EMBL" id="CP059572">
    <property type="protein sequence ID" value="QXJ21168.1"/>
    <property type="molecule type" value="Genomic_DNA"/>
</dbReference>
<keyword evidence="2" id="KW-1185">Reference proteome</keyword>
<organism evidence="1 2">
    <name type="scientific">Actinomadura graeca</name>
    <dbReference type="NCBI Taxonomy" id="2750812"/>
    <lineage>
        <taxon>Bacteria</taxon>
        <taxon>Bacillati</taxon>
        <taxon>Actinomycetota</taxon>
        <taxon>Actinomycetes</taxon>
        <taxon>Streptosporangiales</taxon>
        <taxon>Thermomonosporaceae</taxon>
        <taxon>Actinomadura</taxon>
    </lineage>
</organism>
<proteinExistence type="predicted"/>
<dbReference type="Proteomes" id="UP001049518">
    <property type="component" value="Chromosome"/>
</dbReference>
<sequence length="107" mass="12054">MAPELRVDHQQMLKTGRRLGESAQGVRGHWEQFRGELESFGQPWGQDVIGSLIGACYQAIFEVFQECLGENADAVGEYATGVQEMAHGYREAEDVSHLEVNRVREFL</sequence>
<accession>A0ABX8QRA7</accession>
<reference evidence="1" key="1">
    <citation type="submission" date="2020-07" db="EMBL/GenBank/DDBJ databases">
        <authorList>
            <person name="Tarantini F.S."/>
            <person name="Hong K.W."/>
            <person name="Chan K.G."/>
        </authorList>
    </citation>
    <scope>NUCLEOTIDE SEQUENCE</scope>
    <source>
        <strain evidence="1">32-07</strain>
    </source>
</reference>
<evidence type="ECO:0008006" key="3">
    <source>
        <dbReference type="Google" id="ProtNLM"/>
    </source>
</evidence>
<evidence type="ECO:0000313" key="1">
    <source>
        <dbReference type="EMBL" id="QXJ21168.1"/>
    </source>
</evidence>
<gene>
    <name evidence="1" type="ORF">AGRA3207_001994</name>
</gene>